<organism evidence="3">
    <name type="scientific">Prunus dulcis</name>
    <name type="common">Almond</name>
    <name type="synonym">Amygdalus dulcis</name>
    <dbReference type="NCBI Taxonomy" id="3755"/>
    <lineage>
        <taxon>Eukaryota</taxon>
        <taxon>Viridiplantae</taxon>
        <taxon>Streptophyta</taxon>
        <taxon>Embryophyta</taxon>
        <taxon>Tracheophyta</taxon>
        <taxon>Spermatophyta</taxon>
        <taxon>Magnoliopsida</taxon>
        <taxon>eudicotyledons</taxon>
        <taxon>Gunneridae</taxon>
        <taxon>Pentapetalae</taxon>
        <taxon>rosids</taxon>
        <taxon>fabids</taxon>
        <taxon>Rosales</taxon>
        <taxon>Rosaceae</taxon>
        <taxon>Amygdaloideae</taxon>
        <taxon>Amygdaleae</taxon>
        <taxon>Prunus</taxon>
    </lineage>
</organism>
<dbReference type="InterPro" id="IPR013103">
    <property type="entry name" value="RVT_2"/>
</dbReference>
<reference evidence="3" key="1">
    <citation type="journal article" date="2019" name="Science">
        <title>Mutation of a bHLH transcription factor allowed almond domestication.</title>
        <authorList>
            <person name="Sanchez-Perez R."/>
            <person name="Pavan S."/>
            <person name="Mazzeo R."/>
            <person name="Moldovan C."/>
            <person name="Aiese Cigliano R."/>
            <person name="Del Cueto J."/>
            <person name="Ricciardi F."/>
            <person name="Lotti C."/>
            <person name="Ricciardi L."/>
            <person name="Dicenta F."/>
            <person name="Lopez-Marques R.L."/>
            <person name="Lindberg Moller B."/>
        </authorList>
    </citation>
    <scope>NUCLEOTIDE SEQUENCE</scope>
</reference>
<proteinExistence type="predicted"/>
<evidence type="ECO:0000259" key="2">
    <source>
        <dbReference type="Pfam" id="PF07727"/>
    </source>
</evidence>
<accession>A0A4Y1R738</accession>
<dbReference type="AlphaFoldDB" id="A0A4Y1R738"/>
<feature type="domain" description="Reverse transcriptase Ty1/copia-type" evidence="2">
    <location>
        <begin position="66"/>
        <end position="188"/>
    </location>
</feature>
<sequence length="196" mass="22503">YIIRVSVTTRRNKKFNRSEHRPVKAEAAGSSPRFLPPRYPPNFEEALNHPQGKKAMIEEIEALKKNDTWELITLPRGKRTVGCRWVYTLKHKADGSIERARIVAKGFTQTYSINYLETFAPVAKLNSLNSIRVILSVAANRSWPLHQLDVKRAFLHGDLHQGFELRGRKGKFAGEKRRYMVSSSLLGLGSRYEVWL</sequence>
<gene>
    <name evidence="3" type="ORF">Prudu_009882</name>
</gene>
<protein>
    <recommendedName>
        <fullName evidence="2">Reverse transcriptase Ty1/copia-type domain-containing protein</fullName>
    </recommendedName>
</protein>
<feature type="non-terminal residue" evidence="3">
    <location>
        <position position="1"/>
    </location>
</feature>
<dbReference type="Pfam" id="PF07727">
    <property type="entry name" value="RVT_2"/>
    <property type="match status" value="1"/>
</dbReference>
<name>A0A4Y1R738_PRUDU</name>
<evidence type="ECO:0000256" key="1">
    <source>
        <dbReference type="SAM" id="MobiDB-lite"/>
    </source>
</evidence>
<dbReference type="EMBL" id="AP019299">
    <property type="protein sequence ID" value="BBG99998.1"/>
    <property type="molecule type" value="Genomic_DNA"/>
</dbReference>
<feature type="region of interest" description="Disordered" evidence="1">
    <location>
        <begin position="13"/>
        <end position="36"/>
    </location>
</feature>
<evidence type="ECO:0000313" key="3">
    <source>
        <dbReference type="EMBL" id="BBG99998.1"/>
    </source>
</evidence>